<dbReference type="PROSITE" id="PS00216">
    <property type="entry name" value="SUGAR_TRANSPORT_1"/>
    <property type="match status" value="1"/>
</dbReference>
<feature type="transmembrane region" description="Helical" evidence="8">
    <location>
        <begin position="358"/>
        <end position="375"/>
    </location>
</feature>
<keyword evidence="4 8" id="KW-0812">Transmembrane</keyword>
<evidence type="ECO:0000259" key="9">
    <source>
        <dbReference type="PROSITE" id="PS50850"/>
    </source>
</evidence>
<reference evidence="10 11" key="1">
    <citation type="journal article" date="2024" name="Commun. Biol.">
        <title>Comparative genomic analysis of thermophilic fungi reveals convergent evolutionary adaptations and gene losses.</title>
        <authorList>
            <person name="Steindorff A.S."/>
            <person name="Aguilar-Pontes M.V."/>
            <person name="Robinson A.J."/>
            <person name="Andreopoulos B."/>
            <person name="LaButti K."/>
            <person name="Kuo A."/>
            <person name="Mondo S."/>
            <person name="Riley R."/>
            <person name="Otillar R."/>
            <person name="Haridas S."/>
            <person name="Lipzen A."/>
            <person name="Grimwood J."/>
            <person name="Schmutz J."/>
            <person name="Clum A."/>
            <person name="Reid I.D."/>
            <person name="Moisan M.C."/>
            <person name="Butler G."/>
            <person name="Nguyen T.T.M."/>
            <person name="Dewar K."/>
            <person name="Conant G."/>
            <person name="Drula E."/>
            <person name="Henrissat B."/>
            <person name="Hansel C."/>
            <person name="Singer S."/>
            <person name="Hutchinson M.I."/>
            <person name="de Vries R.P."/>
            <person name="Natvig D.O."/>
            <person name="Powell A.J."/>
            <person name="Tsang A."/>
            <person name="Grigoriev I.V."/>
        </authorList>
    </citation>
    <scope>NUCLEOTIDE SEQUENCE [LARGE SCALE GENOMIC DNA]</scope>
    <source>
        <strain evidence="10 11">ATCC 24622</strain>
    </source>
</reference>
<keyword evidence="6 8" id="KW-0472">Membrane</keyword>
<gene>
    <name evidence="10" type="ORF">VTK73DRAFT_6457</name>
</gene>
<organism evidence="10 11">
    <name type="scientific">Phialemonium thermophilum</name>
    <dbReference type="NCBI Taxonomy" id="223376"/>
    <lineage>
        <taxon>Eukaryota</taxon>
        <taxon>Fungi</taxon>
        <taxon>Dikarya</taxon>
        <taxon>Ascomycota</taxon>
        <taxon>Pezizomycotina</taxon>
        <taxon>Sordariomycetes</taxon>
        <taxon>Sordariomycetidae</taxon>
        <taxon>Cephalothecales</taxon>
        <taxon>Cephalothecaceae</taxon>
        <taxon>Phialemonium</taxon>
    </lineage>
</organism>
<proteinExistence type="inferred from homology"/>
<protein>
    <recommendedName>
        <fullName evidence="9">Major facilitator superfamily (MFS) profile domain-containing protein</fullName>
    </recommendedName>
</protein>
<comment type="subcellular location">
    <subcellularLocation>
        <location evidence="1">Membrane</location>
        <topology evidence="1">Multi-pass membrane protein</topology>
    </subcellularLocation>
</comment>
<feature type="transmembrane region" description="Helical" evidence="8">
    <location>
        <begin position="387"/>
        <end position="412"/>
    </location>
</feature>
<evidence type="ECO:0000256" key="5">
    <source>
        <dbReference type="ARBA" id="ARBA00022989"/>
    </source>
</evidence>
<dbReference type="InterPro" id="IPR036259">
    <property type="entry name" value="MFS_trans_sf"/>
</dbReference>
<dbReference type="PANTHER" id="PTHR48022">
    <property type="entry name" value="PLASTIDIC GLUCOSE TRANSPORTER 4"/>
    <property type="match status" value="1"/>
</dbReference>
<dbReference type="PROSITE" id="PS50850">
    <property type="entry name" value="MFS"/>
    <property type="match status" value="1"/>
</dbReference>
<comment type="caution">
    <text evidence="10">The sequence shown here is derived from an EMBL/GenBank/DDBJ whole genome shotgun (WGS) entry which is preliminary data.</text>
</comment>
<keyword evidence="5 8" id="KW-1133">Transmembrane helix</keyword>
<dbReference type="Pfam" id="PF00083">
    <property type="entry name" value="Sugar_tr"/>
    <property type="match status" value="1"/>
</dbReference>
<feature type="transmembrane region" description="Helical" evidence="8">
    <location>
        <begin position="203"/>
        <end position="224"/>
    </location>
</feature>
<feature type="transmembrane region" description="Helical" evidence="8">
    <location>
        <begin position="455"/>
        <end position="474"/>
    </location>
</feature>
<keyword evidence="11" id="KW-1185">Reference proteome</keyword>
<evidence type="ECO:0000256" key="8">
    <source>
        <dbReference type="SAM" id="Phobius"/>
    </source>
</evidence>
<evidence type="ECO:0000256" key="6">
    <source>
        <dbReference type="ARBA" id="ARBA00023136"/>
    </source>
</evidence>
<feature type="transmembrane region" description="Helical" evidence="8">
    <location>
        <begin position="115"/>
        <end position="133"/>
    </location>
</feature>
<evidence type="ECO:0000256" key="4">
    <source>
        <dbReference type="ARBA" id="ARBA00022692"/>
    </source>
</evidence>
<comment type="similarity">
    <text evidence="2 7">Belongs to the major facilitator superfamily. Sugar transporter (TC 2.A.1.1) family.</text>
</comment>
<evidence type="ECO:0000256" key="1">
    <source>
        <dbReference type="ARBA" id="ARBA00004141"/>
    </source>
</evidence>
<dbReference type="SUPFAM" id="SSF103473">
    <property type="entry name" value="MFS general substrate transporter"/>
    <property type="match status" value="1"/>
</dbReference>
<sequence length="536" mass="58745">MGSRTSDIAKRLGKRNMAKFFGLRGNALGAAMIWAVIMPAYILFGYNNAVGGGLLSLPSWIATFPRINTETTHGAEKTHNSRIQGTVIAMYTLGCFFGALSCIWIGDKLGRKRTIMLGAFINIIGAIIQSTSFTLAQLIVGRLVSGLGFGALTATAPNWQSECSRAQHRGSVVLLEGLFISMGLATAAWINYGMSHTTGSVSWRFPMALSALWSIIVIIMVPNMPESPRWLIKKDRVAEAREVLAALGDVAEDSEQVDADISEIEESLLITGRGKFRDVFRVGEERLFHRACLAAAGQMFQQMSGINALAFYQATIFEQDLGLSSEIARILGACVFTWQTICSPIGVLTVDRLGRRKLMMFAAFGMGSCMAIIAGTSSQSQSSSCVIAAAVFIFMFSFFFPTGFLGLTFLYAAEISPLSVRVPITSISTGSAWLFNFLVAEITPVGFATLGYKYYIIYACINFFVILPGVYFFFPETNGRHLEEVDQIFLNSKNVFQPVSIARNLPRREESGHIGFGTRKTEAMHQEIEDRPQTAH</sequence>
<evidence type="ECO:0000313" key="11">
    <source>
        <dbReference type="Proteomes" id="UP001586593"/>
    </source>
</evidence>
<feature type="transmembrane region" description="Helical" evidence="8">
    <location>
        <begin position="424"/>
        <end position="443"/>
    </location>
</feature>
<dbReference type="InterPro" id="IPR020846">
    <property type="entry name" value="MFS_dom"/>
</dbReference>
<name>A0ABR3WJC0_9PEZI</name>
<dbReference type="InterPro" id="IPR050360">
    <property type="entry name" value="MFS_Sugar_Transporters"/>
</dbReference>
<dbReference type="Gene3D" id="1.20.1250.20">
    <property type="entry name" value="MFS general substrate transporter like domains"/>
    <property type="match status" value="1"/>
</dbReference>
<evidence type="ECO:0000256" key="7">
    <source>
        <dbReference type="RuleBase" id="RU003346"/>
    </source>
</evidence>
<feature type="transmembrane region" description="Helical" evidence="8">
    <location>
        <begin position="171"/>
        <end position="191"/>
    </location>
</feature>
<evidence type="ECO:0000313" key="10">
    <source>
        <dbReference type="EMBL" id="KAL1863077.1"/>
    </source>
</evidence>
<feature type="transmembrane region" description="Helical" evidence="8">
    <location>
        <begin position="21"/>
        <end position="44"/>
    </location>
</feature>
<dbReference type="PRINTS" id="PR00171">
    <property type="entry name" value="SUGRTRNSPORT"/>
</dbReference>
<dbReference type="PANTHER" id="PTHR48022:SF45">
    <property type="entry name" value="MAJOR FACILITATOR SUPERFAMILY (MFS) PROFILE DOMAIN-CONTAINING PROTEIN-RELATED"/>
    <property type="match status" value="1"/>
</dbReference>
<dbReference type="Proteomes" id="UP001586593">
    <property type="component" value="Unassembled WGS sequence"/>
</dbReference>
<dbReference type="InterPro" id="IPR005829">
    <property type="entry name" value="Sugar_transporter_CS"/>
</dbReference>
<dbReference type="EMBL" id="JAZHXJ010000364">
    <property type="protein sequence ID" value="KAL1863077.1"/>
    <property type="molecule type" value="Genomic_DNA"/>
</dbReference>
<dbReference type="NCBIfam" id="TIGR00879">
    <property type="entry name" value="SP"/>
    <property type="match status" value="1"/>
</dbReference>
<accession>A0ABR3WJC0</accession>
<evidence type="ECO:0000256" key="2">
    <source>
        <dbReference type="ARBA" id="ARBA00010992"/>
    </source>
</evidence>
<feature type="transmembrane region" description="Helical" evidence="8">
    <location>
        <begin position="88"/>
        <end position="106"/>
    </location>
</feature>
<keyword evidence="3 7" id="KW-0813">Transport</keyword>
<dbReference type="InterPro" id="IPR003663">
    <property type="entry name" value="Sugar/inositol_transpt"/>
</dbReference>
<evidence type="ECO:0000256" key="3">
    <source>
        <dbReference type="ARBA" id="ARBA00022448"/>
    </source>
</evidence>
<feature type="domain" description="Major facilitator superfamily (MFS) profile" evidence="9">
    <location>
        <begin position="33"/>
        <end position="478"/>
    </location>
</feature>
<dbReference type="InterPro" id="IPR005828">
    <property type="entry name" value="MFS_sugar_transport-like"/>
</dbReference>